<comment type="subcellular location">
    <subcellularLocation>
        <location evidence="1">Nucleus</location>
    </subcellularLocation>
</comment>
<accession>A0A8H5KKV2</accession>
<dbReference type="PROSITE" id="PS50048">
    <property type="entry name" value="ZN2_CY6_FUNGAL_2"/>
    <property type="match status" value="1"/>
</dbReference>
<dbReference type="GO" id="GO:0006351">
    <property type="term" value="P:DNA-templated transcription"/>
    <property type="evidence" value="ECO:0007669"/>
    <property type="project" value="InterPro"/>
</dbReference>
<reference evidence="7 8" key="1">
    <citation type="submission" date="2020-05" db="EMBL/GenBank/DDBJ databases">
        <title>Identification and distribution of gene clusters putatively required for synthesis of sphingolipid metabolism inhibitors in phylogenetically diverse species of the filamentous fungus Fusarium.</title>
        <authorList>
            <person name="Kim H.-S."/>
            <person name="Busman M."/>
            <person name="Brown D.W."/>
            <person name="Divon H."/>
            <person name="Uhlig S."/>
            <person name="Proctor R.H."/>
        </authorList>
    </citation>
    <scope>NUCLEOTIDE SEQUENCE [LARGE SCALE GENOMIC DNA]</scope>
    <source>
        <strain evidence="7 8">NRRL 25211</strain>
    </source>
</reference>
<dbReference type="EMBL" id="JAAOAR010000779">
    <property type="protein sequence ID" value="KAF5573785.1"/>
    <property type="molecule type" value="Genomic_DNA"/>
</dbReference>
<feature type="region of interest" description="Disordered" evidence="5">
    <location>
        <begin position="54"/>
        <end position="90"/>
    </location>
</feature>
<feature type="domain" description="Zn(2)-C6 fungal-type" evidence="6">
    <location>
        <begin position="11"/>
        <end position="47"/>
    </location>
</feature>
<feature type="compositionally biased region" description="Basic residues" evidence="5">
    <location>
        <begin position="54"/>
        <end position="65"/>
    </location>
</feature>
<dbReference type="GO" id="GO:0008270">
    <property type="term" value="F:zinc ion binding"/>
    <property type="evidence" value="ECO:0007669"/>
    <property type="project" value="InterPro"/>
</dbReference>
<dbReference type="CDD" id="cd00067">
    <property type="entry name" value="GAL4"/>
    <property type="match status" value="1"/>
</dbReference>
<dbReference type="Pfam" id="PF04082">
    <property type="entry name" value="Fungal_trans"/>
    <property type="match status" value="1"/>
</dbReference>
<protein>
    <recommendedName>
        <fullName evidence="6">Zn(2)-C6 fungal-type domain-containing protein</fullName>
    </recommendedName>
</protein>
<evidence type="ECO:0000256" key="2">
    <source>
        <dbReference type="ARBA" id="ARBA00022723"/>
    </source>
</evidence>
<dbReference type="SUPFAM" id="SSF57701">
    <property type="entry name" value="Zn2/Cys6 DNA-binding domain"/>
    <property type="match status" value="1"/>
</dbReference>
<evidence type="ECO:0000256" key="1">
    <source>
        <dbReference type="ARBA" id="ARBA00004123"/>
    </source>
</evidence>
<comment type="caution">
    <text evidence="7">The sequence shown here is derived from an EMBL/GenBank/DDBJ whole genome shotgun (WGS) entry which is preliminary data.</text>
</comment>
<evidence type="ECO:0000256" key="3">
    <source>
        <dbReference type="ARBA" id="ARBA00023125"/>
    </source>
</evidence>
<keyword evidence="8" id="KW-1185">Reference proteome</keyword>
<keyword evidence="2" id="KW-0479">Metal-binding</keyword>
<dbReference type="Pfam" id="PF00172">
    <property type="entry name" value="Zn_clus"/>
    <property type="match status" value="1"/>
</dbReference>
<dbReference type="GO" id="GO:0000981">
    <property type="term" value="F:DNA-binding transcription factor activity, RNA polymerase II-specific"/>
    <property type="evidence" value="ECO:0007669"/>
    <property type="project" value="InterPro"/>
</dbReference>
<dbReference type="PANTHER" id="PTHR46910:SF3">
    <property type="entry name" value="HALOTOLERANCE PROTEIN 9-RELATED"/>
    <property type="match status" value="1"/>
</dbReference>
<name>A0A8H5KKV2_9HYPO</name>
<dbReference type="Proteomes" id="UP000544095">
    <property type="component" value="Unassembled WGS sequence"/>
</dbReference>
<dbReference type="InterPro" id="IPR050987">
    <property type="entry name" value="AtrR-like"/>
</dbReference>
<keyword evidence="3" id="KW-0238">DNA-binding</keyword>
<dbReference type="InterPro" id="IPR007219">
    <property type="entry name" value="XnlR_reg_dom"/>
</dbReference>
<evidence type="ECO:0000313" key="7">
    <source>
        <dbReference type="EMBL" id="KAF5573785.1"/>
    </source>
</evidence>
<evidence type="ECO:0000259" key="6">
    <source>
        <dbReference type="PROSITE" id="PS50048"/>
    </source>
</evidence>
<evidence type="ECO:0000256" key="5">
    <source>
        <dbReference type="SAM" id="MobiDB-lite"/>
    </source>
</evidence>
<dbReference type="PANTHER" id="PTHR46910">
    <property type="entry name" value="TRANSCRIPTION FACTOR PDR1"/>
    <property type="match status" value="1"/>
</dbReference>
<dbReference type="SMART" id="SM00066">
    <property type="entry name" value="GAL4"/>
    <property type="match status" value="1"/>
</dbReference>
<dbReference type="Gene3D" id="4.10.240.10">
    <property type="entry name" value="Zn(2)-C6 fungal-type DNA-binding domain"/>
    <property type="match status" value="1"/>
</dbReference>
<evidence type="ECO:0000256" key="4">
    <source>
        <dbReference type="ARBA" id="ARBA00023242"/>
    </source>
</evidence>
<dbReference type="InterPro" id="IPR001138">
    <property type="entry name" value="Zn2Cys6_DnaBD"/>
</dbReference>
<dbReference type="GO" id="GO:0003677">
    <property type="term" value="F:DNA binding"/>
    <property type="evidence" value="ECO:0007669"/>
    <property type="project" value="UniProtKB-KW"/>
</dbReference>
<dbReference type="CDD" id="cd12148">
    <property type="entry name" value="fungal_TF_MHR"/>
    <property type="match status" value="1"/>
</dbReference>
<dbReference type="InterPro" id="IPR036864">
    <property type="entry name" value="Zn2-C6_fun-type_DNA-bd_sf"/>
</dbReference>
<evidence type="ECO:0000313" key="8">
    <source>
        <dbReference type="Proteomes" id="UP000544095"/>
    </source>
</evidence>
<keyword evidence="4" id="KW-0539">Nucleus</keyword>
<organism evidence="7 8">
    <name type="scientific">Fusarium pseudoanthophilum</name>
    <dbReference type="NCBI Taxonomy" id="48495"/>
    <lineage>
        <taxon>Eukaryota</taxon>
        <taxon>Fungi</taxon>
        <taxon>Dikarya</taxon>
        <taxon>Ascomycota</taxon>
        <taxon>Pezizomycotina</taxon>
        <taxon>Sordariomycetes</taxon>
        <taxon>Hypocreomycetidae</taxon>
        <taxon>Hypocreales</taxon>
        <taxon>Nectriaceae</taxon>
        <taxon>Fusarium</taxon>
        <taxon>Fusarium fujikuroi species complex</taxon>
    </lineage>
</organism>
<dbReference type="AlphaFoldDB" id="A0A8H5KKV2"/>
<proteinExistence type="predicted"/>
<sequence length="631" mass="70349">MYLKPGLKRQSCDFCFRRKIKCDWVSRESEGHTQCSHCELRDIACTNSDDRTRARRMRRGVRSAARRISSSPDDGHVADDGNPPGGTNDTYLVNEETSISALPQTQVLPIDPRLQYPAVDSESAWQDISWDLGAESISFLDSVFTHDYNFDNMPNSPQIYASEEIVDALQNPYEILELNPSTLNAAIDAYFDLASLAIPILDRSSFQADYSSHRASPALVYAVACRGCPFLSMSRKWLVQQRLASEFRRAWLEARSATGDKQSIRLDDLEALALMADFAYEAAGDVNTALHSQLGSLFLTHDSLVLMTLQYKILCHTSLSGGSLAPLYGTEERKRLLFWYVYGKDTFRALDQKSPSRIRDGHAEIIERLPEHEERTYLDAILALAIIVRKINHDFLGVIAGHANVSHQDVVELYGQLEEWRKKLPPYLLWDTKRDFSPTAEGGTGKLAEARKLQQAILLFLEHNCCMQIERCASERGITNPISLEAVMLNHLIEYQTLAMTNEITEAAKWLQSQKVCQSTPQGTVAYPLIDLSPDILRDICAGTAYWLCDRGKKLINFNKSSVSSEGYGEVSLTQGAESFAAKAALLKDAVATAKSHKDTSSLVEKLDGQLSSLNEAIKSATNGRCFPSPS</sequence>
<gene>
    <name evidence="7" type="ORF">FPANT_12159</name>
</gene>
<dbReference type="GO" id="GO:0005634">
    <property type="term" value="C:nucleus"/>
    <property type="evidence" value="ECO:0007669"/>
    <property type="project" value="UniProtKB-SubCell"/>
</dbReference>